<organism evidence="2 3">
    <name type="scientific">Marinisporobacter balticus</name>
    <dbReference type="NCBI Taxonomy" id="2018667"/>
    <lineage>
        <taxon>Bacteria</taxon>
        <taxon>Bacillati</taxon>
        <taxon>Bacillota</taxon>
        <taxon>Clostridia</taxon>
        <taxon>Peptostreptococcales</taxon>
        <taxon>Thermotaleaceae</taxon>
        <taxon>Marinisporobacter</taxon>
    </lineage>
</organism>
<accession>A0A4R2K829</accession>
<dbReference type="AlphaFoldDB" id="A0A4R2K829"/>
<keyword evidence="3" id="KW-1185">Reference proteome</keyword>
<feature type="domain" description="AB hydrolase-1" evidence="1">
    <location>
        <begin position="218"/>
        <end position="274"/>
    </location>
</feature>
<comment type="caution">
    <text evidence="2">The sequence shown here is derived from an EMBL/GenBank/DDBJ whole genome shotgun (WGS) entry which is preliminary data.</text>
</comment>
<name>A0A4R2K829_9FIRM</name>
<gene>
    <name evidence="2" type="ORF">EV214_1491</name>
</gene>
<keyword evidence="2" id="KW-0378">Hydrolase</keyword>
<dbReference type="RefSeq" id="WP_132248310.1">
    <property type="nucleotide sequence ID" value="NZ_SLWV01000049.1"/>
</dbReference>
<dbReference type="Pfam" id="PF00561">
    <property type="entry name" value="Abhydrolase_1"/>
    <property type="match status" value="1"/>
</dbReference>
<evidence type="ECO:0000259" key="1">
    <source>
        <dbReference type="Pfam" id="PF00561"/>
    </source>
</evidence>
<protein>
    <submittedName>
        <fullName evidence="2">Alpha/beta hydrolase family protein</fullName>
    </submittedName>
</protein>
<dbReference type="Proteomes" id="UP000294919">
    <property type="component" value="Unassembled WGS sequence"/>
</dbReference>
<dbReference type="Gene3D" id="3.40.50.1820">
    <property type="entry name" value="alpha/beta hydrolase"/>
    <property type="match status" value="1"/>
</dbReference>
<dbReference type="InterPro" id="IPR029058">
    <property type="entry name" value="AB_hydrolase_fold"/>
</dbReference>
<dbReference type="SUPFAM" id="SSF53474">
    <property type="entry name" value="alpha/beta-Hydrolases"/>
    <property type="match status" value="1"/>
</dbReference>
<dbReference type="InterPro" id="IPR000073">
    <property type="entry name" value="AB_hydrolase_1"/>
</dbReference>
<reference evidence="2 3" key="1">
    <citation type="submission" date="2019-03" db="EMBL/GenBank/DDBJ databases">
        <title>Genomic Encyclopedia of Type Strains, Phase IV (KMG-IV): sequencing the most valuable type-strain genomes for metagenomic binning, comparative biology and taxonomic classification.</title>
        <authorList>
            <person name="Goeker M."/>
        </authorList>
    </citation>
    <scope>NUCLEOTIDE SEQUENCE [LARGE SCALE GENOMIC DNA]</scope>
    <source>
        <strain evidence="2 3">DSM 102940</strain>
    </source>
</reference>
<proteinExistence type="predicted"/>
<evidence type="ECO:0000313" key="2">
    <source>
        <dbReference type="EMBL" id="TCO68067.1"/>
    </source>
</evidence>
<dbReference type="EMBL" id="SLWV01000049">
    <property type="protein sequence ID" value="TCO68067.1"/>
    <property type="molecule type" value="Genomic_DNA"/>
</dbReference>
<sequence length="561" mass="64419">MGSITDKEYLILSQLAYSNLEKGDIKYSKDESLADIHYSERLKKTKKLQGVPKNKRDKEVAQFNKDFKAMIKADDDSEDASKEYWKRGNMSDWEMIDYTNGNWDKDTPEAKNNYGTKEYESGMCCTVYRKKSTQEVVFAFRGTEPGHPQKTGPASKDLITDGAIADMPIDAMLNVADDIKNIKISDKNFLKKTDELLDQLSEIDKKHRDKIFNSSPQQMLDAEDWVDKVIKKNKLNYDKISFSGHSLGGGISQYMAYKKADHNVRSVTFNAPGILPIIKDDANSKPIKEYNMTNFVDENEMIGNSLYSLGETVYVKGAISKSIKEYMDKNEKNYLNKIKDLESYKKTYPVSLPGYSSFNYSPFTTFNPASNKEIPIDIPYYDISQLNCDIEETMKNKFSQMGDYVKLYCEGLKSLESHSMTTFFDNIGKDDAITVNLVDSSIENNVLDGLYELVFRDCFAKIKQYTRLGYDIGSESINKIKDIKDSIKSIYELYNFLNDWLKKSCDEIKYGAVTILEDISKFTFYEDKITVQEAVFGDPNKRIDEFNIEEFNIGEFNKCRN</sequence>
<dbReference type="GO" id="GO:0016787">
    <property type="term" value="F:hydrolase activity"/>
    <property type="evidence" value="ECO:0007669"/>
    <property type="project" value="UniProtKB-KW"/>
</dbReference>
<dbReference type="OrthoDB" id="6450827at2"/>
<evidence type="ECO:0000313" key="3">
    <source>
        <dbReference type="Proteomes" id="UP000294919"/>
    </source>
</evidence>